<dbReference type="Proteomes" id="UP000661607">
    <property type="component" value="Unassembled WGS sequence"/>
</dbReference>
<accession>A0ABR9KGW0</accession>
<reference evidence="1 2" key="1">
    <citation type="submission" date="2020-10" db="EMBL/GenBank/DDBJ databases">
        <title>Sequencing the genomes of 1000 actinobacteria strains.</title>
        <authorList>
            <person name="Klenk H.-P."/>
        </authorList>
    </citation>
    <scope>NUCLEOTIDE SEQUENCE [LARGE SCALE GENOMIC DNA]</scope>
    <source>
        <strain evidence="1 2">DSM 43748</strain>
    </source>
</reference>
<dbReference type="RefSeq" id="WP_192776016.1">
    <property type="nucleotide sequence ID" value="NZ_BAAASY010000014.1"/>
</dbReference>
<keyword evidence="2" id="KW-1185">Reference proteome</keyword>
<dbReference type="EMBL" id="JADBEF010000001">
    <property type="protein sequence ID" value="MBE1561026.1"/>
    <property type="molecule type" value="Genomic_DNA"/>
</dbReference>
<name>A0ABR9KGW0_9ACTN</name>
<evidence type="ECO:0000313" key="2">
    <source>
        <dbReference type="Proteomes" id="UP000661607"/>
    </source>
</evidence>
<proteinExistence type="predicted"/>
<evidence type="ECO:0000313" key="1">
    <source>
        <dbReference type="EMBL" id="MBE1561026.1"/>
    </source>
</evidence>
<sequence length="57" mass="6811">MDVEQPIEYETVRQRFPWVGLVYTGEHDFSSRYREIMAEGRRNREIVEAIDAIRHSA</sequence>
<gene>
    <name evidence="1" type="ORF">H4W81_003805</name>
</gene>
<organism evidence="1 2">
    <name type="scientific">Nonomuraea africana</name>
    <dbReference type="NCBI Taxonomy" id="46171"/>
    <lineage>
        <taxon>Bacteria</taxon>
        <taxon>Bacillati</taxon>
        <taxon>Actinomycetota</taxon>
        <taxon>Actinomycetes</taxon>
        <taxon>Streptosporangiales</taxon>
        <taxon>Streptosporangiaceae</taxon>
        <taxon>Nonomuraea</taxon>
    </lineage>
</organism>
<comment type="caution">
    <text evidence="1">The sequence shown here is derived from an EMBL/GenBank/DDBJ whole genome shotgun (WGS) entry which is preliminary data.</text>
</comment>
<protein>
    <submittedName>
        <fullName evidence="1">Uncharacterized protein</fullName>
    </submittedName>
</protein>